<gene>
    <name evidence="3" type="ordered locus">Ngar_c23280</name>
</gene>
<feature type="transmembrane region" description="Helical" evidence="1">
    <location>
        <begin position="266"/>
        <end position="288"/>
    </location>
</feature>
<keyword evidence="1" id="KW-0472">Membrane</keyword>
<sequence>MRRIHNDPAIIFQITTRSATRTPVVRRGILSIRSSAHKVNFYNYQISIVTDDPDDIRTLASERCEVVVVNKDFRTNAIKKGRALQYAVEHRRRAGTNTSKHWIFHMDDESYVTPQTILALLKFIREGKGVASEGPIFYPLKFESANRLTAIAESIRPFACYDCVSQMTHPPPLHMHGSNLLIRSDIEDDIEWNFGPTLAEDQMFGFKVYEKYGHGSMGWHGGILLEQPPLNLKDHFFQRRRWVLGTMQNLQKFPRWHRYKLMFKSITYFLGFASAAASAAFSVNNYLLPMLLSPSYYLNYNIAAWQTKLSTISFDTIAQSIASTSPVELSVAPIMLFTSLVWLASYQTGLFLNLRYSKIGWVKRLLFHMQALLLCPLIGLVETFPAFWATIEYLVKKKRTAEKMPVYDFYVVSK</sequence>
<dbReference type="HOGENOM" id="CLU_598027_0_0_2"/>
<feature type="transmembrane region" description="Helical" evidence="1">
    <location>
        <begin position="366"/>
        <end position="388"/>
    </location>
</feature>
<dbReference type="Proteomes" id="UP000008037">
    <property type="component" value="Chromosome"/>
</dbReference>
<keyword evidence="3" id="KW-0808">Transferase</keyword>
<dbReference type="BioCyc" id="CNIT1237085:G1324-2326-MONOMER"/>
<dbReference type="SUPFAM" id="SSF53448">
    <property type="entry name" value="Nucleotide-diphospho-sugar transferases"/>
    <property type="match status" value="1"/>
</dbReference>
<dbReference type="GO" id="GO:0005737">
    <property type="term" value="C:cytoplasm"/>
    <property type="evidence" value="ECO:0007669"/>
    <property type="project" value="TreeGrafter"/>
</dbReference>
<accession>K0INE9</accession>
<dbReference type="InParanoid" id="K0INE9"/>
<dbReference type="GO" id="GO:0019187">
    <property type="term" value="F:beta-1,4-mannosyltransferase activity"/>
    <property type="evidence" value="ECO:0007669"/>
    <property type="project" value="InterPro"/>
</dbReference>
<dbReference type="InterPro" id="IPR029044">
    <property type="entry name" value="Nucleotide-diphossugar_trans"/>
</dbReference>
<name>K0INE9_NITGG</name>
<evidence type="ECO:0000313" key="3">
    <source>
        <dbReference type="EMBL" id="AFU59254.1"/>
    </source>
</evidence>
<dbReference type="Gene3D" id="3.90.550.10">
    <property type="entry name" value="Spore Coat Polysaccharide Biosynthesis Protein SpsA, Chain A"/>
    <property type="match status" value="1"/>
</dbReference>
<feature type="transmembrane region" description="Helical" evidence="1">
    <location>
        <begin position="334"/>
        <end position="354"/>
    </location>
</feature>
<keyword evidence="1" id="KW-0812">Transmembrane</keyword>
<dbReference type="KEGG" id="nga:Ngar_c23280"/>
<evidence type="ECO:0000313" key="4">
    <source>
        <dbReference type="Proteomes" id="UP000008037"/>
    </source>
</evidence>
<dbReference type="InterPro" id="IPR001173">
    <property type="entry name" value="Glyco_trans_2-like"/>
</dbReference>
<proteinExistence type="predicted"/>
<protein>
    <submittedName>
        <fullName evidence="3">Putative glycosyl transferase, group 2 family</fullName>
    </submittedName>
</protein>
<dbReference type="AlphaFoldDB" id="K0INE9"/>
<keyword evidence="4" id="KW-1185">Reference proteome</keyword>
<evidence type="ECO:0000256" key="1">
    <source>
        <dbReference type="SAM" id="Phobius"/>
    </source>
</evidence>
<keyword evidence="1" id="KW-1133">Transmembrane helix</keyword>
<dbReference type="Pfam" id="PF13632">
    <property type="entry name" value="Glyco_trans_2_3"/>
    <property type="match status" value="1"/>
</dbReference>
<feature type="domain" description="Glycosyltransferase 2-like" evidence="2">
    <location>
        <begin position="102"/>
        <end position="298"/>
    </location>
</feature>
<dbReference type="EMBL" id="CP002408">
    <property type="protein sequence ID" value="AFU59254.1"/>
    <property type="molecule type" value="Genomic_DNA"/>
</dbReference>
<dbReference type="PANTHER" id="PTHR16779:SF1">
    <property type="entry name" value="BETA-1,4-MANNOSYLTRANSFERASE EGH"/>
    <property type="match status" value="1"/>
</dbReference>
<reference evidence="3 4" key="1">
    <citation type="journal article" date="2012" name="Environ. Microbiol.">
        <title>The genome of the ammonia-oxidizing Candidatus Nitrososphaera gargensis: insights into metabolic versatility and environmental adaptations.</title>
        <authorList>
            <person name="Spang A."/>
            <person name="Poehlein A."/>
            <person name="Offre P."/>
            <person name="Zumbragel S."/>
            <person name="Haider S."/>
            <person name="Rychlik N."/>
            <person name="Nowka B."/>
            <person name="Schmeisser C."/>
            <person name="Lebedeva E.V."/>
            <person name="Rattei T."/>
            <person name="Bohm C."/>
            <person name="Schmid M."/>
            <person name="Galushko A."/>
            <person name="Hatzenpichler R."/>
            <person name="Weinmaier T."/>
            <person name="Daniel R."/>
            <person name="Schleper C."/>
            <person name="Spieck E."/>
            <person name="Streit W."/>
            <person name="Wagner M."/>
        </authorList>
    </citation>
    <scope>NUCLEOTIDE SEQUENCE [LARGE SCALE GENOMIC DNA]</scope>
    <source>
        <strain evidence="4">Ga9.2</strain>
    </source>
</reference>
<evidence type="ECO:0000259" key="2">
    <source>
        <dbReference type="Pfam" id="PF13632"/>
    </source>
</evidence>
<organism evidence="3 4">
    <name type="scientific">Nitrososphaera gargensis (strain Ga9.2)</name>
    <dbReference type="NCBI Taxonomy" id="1237085"/>
    <lineage>
        <taxon>Archaea</taxon>
        <taxon>Nitrososphaerota</taxon>
        <taxon>Nitrososphaeria</taxon>
        <taxon>Nitrososphaerales</taxon>
        <taxon>Nitrososphaeraceae</taxon>
        <taxon>Nitrososphaera</taxon>
    </lineage>
</organism>
<dbReference type="PANTHER" id="PTHR16779">
    <property type="entry name" value="BETA-1,4-MANNOSYLTRANSFERASE EGH"/>
    <property type="match status" value="1"/>
</dbReference>
<dbReference type="InterPro" id="IPR027389">
    <property type="entry name" value="B_mannosylTrfase_Bre-3/Egh"/>
</dbReference>
<dbReference type="STRING" id="1237085.Ngar_c23280"/>